<feature type="region of interest" description="Disordered" evidence="2">
    <location>
        <begin position="116"/>
        <end position="170"/>
    </location>
</feature>
<dbReference type="Pfam" id="PF04082">
    <property type="entry name" value="Fungal_trans"/>
    <property type="match status" value="1"/>
</dbReference>
<dbReference type="GO" id="GO:0001080">
    <property type="term" value="P:nitrogen catabolite activation of transcription from RNA polymerase II promoter"/>
    <property type="evidence" value="ECO:0007669"/>
    <property type="project" value="TreeGrafter"/>
</dbReference>
<reference evidence="4 5" key="1">
    <citation type="submission" date="2023-06" db="EMBL/GenBank/DDBJ databases">
        <title>Black Yeasts Isolated from many extreme environments.</title>
        <authorList>
            <person name="Coleine C."/>
            <person name="Stajich J.E."/>
            <person name="Selbmann L."/>
        </authorList>
    </citation>
    <scope>NUCLEOTIDE SEQUENCE [LARGE SCALE GENOMIC DNA]</scope>
    <source>
        <strain evidence="4 5">CCFEE 5887</strain>
    </source>
</reference>
<keyword evidence="1" id="KW-0539">Nucleus</keyword>
<proteinExistence type="predicted"/>
<dbReference type="GO" id="GO:0005634">
    <property type="term" value="C:nucleus"/>
    <property type="evidence" value="ECO:0007669"/>
    <property type="project" value="TreeGrafter"/>
</dbReference>
<evidence type="ECO:0000259" key="3">
    <source>
        <dbReference type="SMART" id="SM00906"/>
    </source>
</evidence>
<accession>A0AAV9Q596</accession>
<dbReference type="InterPro" id="IPR050797">
    <property type="entry name" value="Carb_Metab_Trans_Reg"/>
</dbReference>
<dbReference type="CDD" id="cd12148">
    <property type="entry name" value="fungal_TF_MHR"/>
    <property type="match status" value="1"/>
</dbReference>
<dbReference type="AlphaFoldDB" id="A0AAV9Q596"/>
<comment type="caution">
    <text evidence="4">The sequence shown here is derived from an EMBL/GenBank/DDBJ whole genome shotgun (WGS) entry which is preliminary data.</text>
</comment>
<dbReference type="PANTHER" id="PTHR31668">
    <property type="entry name" value="GLUCOSE TRANSPORT TRANSCRIPTION REGULATOR RGT1-RELATED-RELATED"/>
    <property type="match status" value="1"/>
</dbReference>
<evidence type="ECO:0000313" key="5">
    <source>
        <dbReference type="Proteomes" id="UP001345827"/>
    </source>
</evidence>
<evidence type="ECO:0000256" key="1">
    <source>
        <dbReference type="ARBA" id="ARBA00023242"/>
    </source>
</evidence>
<sequence>MATAMLVATYGGDDSRSRATTLQVSTRSSLVRKIACRIDSSPPCIFCQSRGSDCTFLEKPPTKRRRTISSGPAGNRIITSPSEPPVISAWNWVDTTSPAFDSTIFNGLVFFEDGSPQSVGQHGSSHVARNDQTQSNTVENGSGPRESDSTPEDSSFRDVRTLHSSHLPPDTGHLSRYVVNSLIAQGGRLDFPRVSLQSTRLAHAANPSLKDIPPVLLHVNHSPPSLIPRLSDRCISWSEVGELLSHKQREHLKALFFGFIQQAFPVLPESVQHKSLEGDDQRDNASLALAASLYATALPFAMHDDHLSATLTDVSDKREQLYSIAVTAILEEAHRPTIELLQACLLLLQKGPTAQHCGLTPEYAWLTSLAVTMARCLGLHYDCSDWNVPLAHKQLRTRLWWATFVMDIWVSLDSPGGRSIGPDDYDVLPVRLGEDTAGEIDIVTRDSRHFYHLVDITRLLSRIQEAYYTVRAARDTSADLFKALELARPLRSDLNECRQRLNTDLPFNHGNDSGINASVHLACSVVSIVLFRALLRPVQTQGTANSILPDAENSAARAVMTGALNSAREAVQLLESMVNVVGPWNAFWHSWSQGNFAILSTFLVQLRSVSTGQNFQHGMSAEVSGLISRWKHAIRIGAGNGGWGHSLMSLALSRLESLLNQSPP</sequence>
<keyword evidence="5" id="KW-1185">Reference proteome</keyword>
<dbReference type="EMBL" id="JAXLQG010000010">
    <property type="protein sequence ID" value="KAK5535328.1"/>
    <property type="molecule type" value="Genomic_DNA"/>
</dbReference>
<dbReference type="SMART" id="SM00906">
    <property type="entry name" value="Fungal_trans"/>
    <property type="match status" value="1"/>
</dbReference>
<dbReference type="GO" id="GO:0008270">
    <property type="term" value="F:zinc ion binding"/>
    <property type="evidence" value="ECO:0007669"/>
    <property type="project" value="InterPro"/>
</dbReference>
<dbReference type="PANTHER" id="PTHR31668:SF4">
    <property type="entry name" value="TRANSCRIPTIONAL ACTIVATOR PROTEIN DAL81"/>
    <property type="match status" value="1"/>
</dbReference>
<organism evidence="4 5">
    <name type="scientific">Vermiconidia calcicola</name>
    <dbReference type="NCBI Taxonomy" id="1690605"/>
    <lineage>
        <taxon>Eukaryota</taxon>
        <taxon>Fungi</taxon>
        <taxon>Dikarya</taxon>
        <taxon>Ascomycota</taxon>
        <taxon>Pezizomycotina</taxon>
        <taxon>Dothideomycetes</taxon>
        <taxon>Dothideomycetidae</taxon>
        <taxon>Mycosphaerellales</taxon>
        <taxon>Extremaceae</taxon>
        <taxon>Vermiconidia</taxon>
    </lineage>
</organism>
<dbReference type="Proteomes" id="UP001345827">
    <property type="component" value="Unassembled WGS sequence"/>
</dbReference>
<dbReference type="InterPro" id="IPR007219">
    <property type="entry name" value="XnlR_reg_dom"/>
</dbReference>
<protein>
    <recommendedName>
        <fullName evidence="3">Xylanolytic transcriptional activator regulatory domain-containing protein</fullName>
    </recommendedName>
</protein>
<evidence type="ECO:0000256" key="2">
    <source>
        <dbReference type="SAM" id="MobiDB-lite"/>
    </source>
</evidence>
<gene>
    <name evidence="4" type="ORF">LTR25_006336</name>
</gene>
<name>A0AAV9Q596_9PEZI</name>
<feature type="domain" description="Xylanolytic transcriptional activator regulatory" evidence="3">
    <location>
        <begin position="364"/>
        <end position="435"/>
    </location>
</feature>
<dbReference type="GO" id="GO:0003677">
    <property type="term" value="F:DNA binding"/>
    <property type="evidence" value="ECO:0007669"/>
    <property type="project" value="InterPro"/>
</dbReference>
<evidence type="ECO:0000313" key="4">
    <source>
        <dbReference type="EMBL" id="KAK5535328.1"/>
    </source>
</evidence>
<feature type="compositionally biased region" description="Polar residues" evidence="2">
    <location>
        <begin position="130"/>
        <end position="140"/>
    </location>
</feature>
<dbReference type="GO" id="GO:0006351">
    <property type="term" value="P:DNA-templated transcription"/>
    <property type="evidence" value="ECO:0007669"/>
    <property type="project" value="InterPro"/>
</dbReference>